<dbReference type="InterPro" id="IPR000023">
    <property type="entry name" value="Phosphofructokinase_dom"/>
</dbReference>
<dbReference type="GO" id="GO:0042802">
    <property type="term" value="F:identical protein binding"/>
    <property type="evidence" value="ECO:0007669"/>
    <property type="project" value="TreeGrafter"/>
</dbReference>
<keyword evidence="7" id="KW-0460">Magnesium</keyword>
<dbReference type="GO" id="GO:0046872">
    <property type="term" value="F:metal ion binding"/>
    <property type="evidence" value="ECO:0007669"/>
    <property type="project" value="UniProtKB-KW"/>
</dbReference>
<evidence type="ECO:0000256" key="2">
    <source>
        <dbReference type="ARBA" id="ARBA00004679"/>
    </source>
</evidence>
<comment type="pathway">
    <text evidence="2">Carbohydrate degradation; glycolysis; D-glyceraldehyde 3-phosphate and glycerone phosphate from D-glucose: step 3/4.</text>
</comment>
<dbReference type="Gene3D" id="3.40.50.450">
    <property type="match status" value="1"/>
</dbReference>
<dbReference type="PRINTS" id="PR00476">
    <property type="entry name" value="PHFRCTKINASE"/>
</dbReference>
<dbReference type="GO" id="GO:0048029">
    <property type="term" value="F:monosaccharide binding"/>
    <property type="evidence" value="ECO:0007669"/>
    <property type="project" value="TreeGrafter"/>
</dbReference>
<keyword evidence="8" id="KW-0324">Glycolysis</keyword>
<evidence type="ECO:0000256" key="1">
    <source>
        <dbReference type="ARBA" id="ARBA00001946"/>
    </source>
</evidence>
<dbReference type="GO" id="GO:0003872">
    <property type="term" value="F:6-phosphofructokinase activity"/>
    <property type="evidence" value="ECO:0007669"/>
    <property type="project" value="InterPro"/>
</dbReference>
<dbReference type="PANTHER" id="PTHR13697:SF52">
    <property type="entry name" value="ATP-DEPENDENT 6-PHOSPHOFRUCTOKINASE 3"/>
    <property type="match status" value="1"/>
</dbReference>
<dbReference type="GO" id="GO:0006002">
    <property type="term" value="P:fructose 6-phosphate metabolic process"/>
    <property type="evidence" value="ECO:0007669"/>
    <property type="project" value="InterPro"/>
</dbReference>
<evidence type="ECO:0000256" key="7">
    <source>
        <dbReference type="ARBA" id="ARBA00022842"/>
    </source>
</evidence>
<name>A0A1F7UVI8_9BACT</name>
<dbReference type="GO" id="GO:0070095">
    <property type="term" value="F:fructose-6-phosphate binding"/>
    <property type="evidence" value="ECO:0007669"/>
    <property type="project" value="TreeGrafter"/>
</dbReference>
<evidence type="ECO:0000256" key="8">
    <source>
        <dbReference type="ARBA" id="ARBA00023152"/>
    </source>
</evidence>
<dbReference type="GO" id="GO:0005524">
    <property type="term" value="F:ATP binding"/>
    <property type="evidence" value="ECO:0007669"/>
    <property type="project" value="InterPro"/>
</dbReference>
<comment type="cofactor">
    <cofactor evidence="1">
        <name>Mg(2+)</name>
        <dbReference type="ChEBI" id="CHEBI:18420"/>
    </cofactor>
</comment>
<gene>
    <name evidence="11" type="ORF">A3B21_00050</name>
</gene>
<keyword evidence="3" id="KW-0963">Cytoplasm</keyword>
<reference evidence="11 12" key="1">
    <citation type="journal article" date="2016" name="Nat. Commun.">
        <title>Thousands of microbial genomes shed light on interconnected biogeochemical processes in an aquifer system.</title>
        <authorList>
            <person name="Anantharaman K."/>
            <person name="Brown C.T."/>
            <person name="Hug L.A."/>
            <person name="Sharon I."/>
            <person name="Castelle C.J."/>
            <person name="Probst A.J."/>
            <person name="Thomas B.C."/>
            <person name="Singh A."/>
            <person name="Wilkins M.J."/>
            <person name="Karaoz U."/>
            <person name="Brodie E.L."/>
            <person name="Williams K.H."/>
            <person name="Hubbard S.S."/>
            <person name="Banfield J.F."/>
        </authorList>
    </citation>
    <scope>NUCLEOTIDE SEQUENCE [LARGE SCALE GENOMIC DNA]</scope>
</reference>
<protein>
    <recommendedName>
        <fullName evidence="10">Phosphofructokinase domain-containing protein</fullName>
    </recommendedName>
</protein>
<keyword evidence="5" id="KW-0479">Metal-binding</keyword>
<proteinExistence type="inferred from homology"/>
<evidence type="ECO:0000313" key="11">
    <source>
        <dbReference type="EMBL" id="OGL81754.1"/>
    </source>
</evidence>
<evidence type="ECO:0000256" key="4">
    <source>
        <dbReference type="ARBA" id="ARBA00022679"/>
    </source>
</evidence>
<sequence length="385" mass="41704">MKTLLVFTGGGLAPALNSTLYGVITEARKKGWRVLGGLYGWASLLRGGGHIDLTAMDIESLKENGGTILRSSRANPYATSDGITQVKEALKTLGVDAVVAIGGDDTLGAAAKLALEGISIVGIPKTVDNDLPGTYFTPGFPSAAYYLATFAQEIKRDAAYALSRIYIIEAMGFKAGWLTAAGALGGADLVLPPEWKISWKQTLELLSERYKKNGNFATVVVSQEAHFDEPLHGISETQLGEQHDHVRQSYICLTLRDKLKAELGIEAKALYPGNYVETGKPIPLDRDLAIALGKKAVELLERGEIGRMPCITRPSAQTLDLAVDNVPLAIIADKKHRPLDPNMYDTNLLLPTKDFFDYMAPLACDFPKHENAYAQLMQFISSHSA</sequence>
<dbReference type="Proteomes" id="UP000176897">
    <property type="component" value="Unassembled WGS sequence"/>
</dbReference>
<keyword evidence="6" id="KW-0418">Kinase</keyword>
<dbReference type="SUPFAM" id="SSF53784">
    <property type="entry name" value="Phosphofructokinase"/>
    <property type="match status" value="1"/>
</dbReference>
<comment type="similarity">
    <text evidence="9">Belongs to the phosphofructokinase type A (PFKA) family.</text>
</comment>
<organism evidence="11 12">
    <name type="scientific">Candidatus Uhrbacteria bacterium RIFCSPLOWO2_01_FULL_47_24</name>
    <dbReference type="NCBI Taxonomy" id="1802401"/>
    <lineage>
        <taxon>Bacteria</taxon>
        <taxon>Candidatus Uhriibacteriota</taxon>
    </lineage>
</organism>
<dbReference type="PANTHER" id="PTHR13697">
    <property type="entry name" value="PHOSPHOFRUCTOKINASE"/>
    <property type="match status" value="1"/>
</dbReference>
<dbReference type="GO" id="GO:0030388">
    <property type="term" value="P:fructose 1,6-bisphosphate metabolic process"/>
    <property type="evidence" value="ECO:0007669"/>
    <property type="project" value="TreeGrafter"/>
</dbReference>
<feature type="domain" description="Phosphofructokinase" evidence="10">
    <location>
        <begin position="5"/>
        <end position="300"/>
    </location>
</feature>
<dbReference type="InterPro" id="IPR012003">
    <property type="entry name" value="ATP_PFK_prok-type"/>
</dbReference>
<dbReference type="UniPathway" id="UPA00109">
    <property type="reaction ID" value="UER00182"/>
</dbReference>
<evidence type="ECO:0000256" key="9">
    <source>
        <dbReference type="ARBA" id="ARBA00038478"/>
    </source>
</evidence>
<dbReference type="AlphaFoldDB" id="A0A1F7UVI8"/>
<dbReference type="GO" id="GO:0016208">
    <property type="term" value="F:AMP binding"/>
    <property type="evidence" value="ECO:0007669"/>
    <property type="project" value="TreeGrafter"/>
</dbReference>
<evidence type="ECO:0000313" key="12">
    <source>
        <dbReference type="Proteomes" id="UP000176897"/>
    </source>
</evidence>
<evidence type="ECO:0000256" key="5">
    <source>
        <dbReference type="ARBA" id="ARBA00022723"/>
    </source>
</evidence>
<dbReference type="InterPro" id="IPR022953">
    <property type="entry name" value="ATP_PFK"/>
</dbReference>
<dbReference type="EMBL" id="MGEJ01000002">
    <property type="protein sequence ID" value="OGL81754.1"/>
    <property type="molecule type" value="Genomic_DNA"/>
</dbReference>
<dbReference type="InterPro" id="IPR035966">
    <property type="entry name" value="PKF_sf"/>
</dbReference>
<evidence type="ECO:0000256" key="6">
    <source>
        <dbReference type="ARBA" id="ARBA00022777"/>
    </source>
</evidence>
<dbReference type="STRING" id="1802401.A3B21_00050"/>
<dbReference type="PIRSF" id="PIRSF000532">
    <property type="entry name" value="ATP_PFK_prok"/>
    <property type="match status" value="1"/>
</dbReference>
<evidence type="ECO:0000259" key="10">
    <source>
        <dbReference type="Pfam" id="PF00365"/>
    </source>
</evidence>
<evidence type="ECO:0000256" key="3">
    <source>
        <dbReference type="ARBA" id="ARBA00022490"/>
    </source>
</evidence>
<comment type="caution">
    <text evidence="11">The sequence shown here is derived from an EMBL/GenBank/DDBJ whole genome shotgun (WGS) entry which is preliminary data.</text>
</comment>
<dbReference type="GO" id="GO:0061621">
    <property type="term" value="P:canonical glycolysis"/>
    <property type="evidence" value="ECO:0007669"/>
    <property type="project" value="TreeGrafter"/>
</dbReference>
<dbReference type="Gene3D" id="3.40.50.460">
    <property type="entry name" value="Phosphofructokinase domain"/>
    <property type="match status" value="1"/>
</dbReference>
<accession>A0A1F7UVI8</accession>
<dbReference type="Pfam" id="PF00365">
    <property type="entry name" value="PFK"/>
    <property type="match status" value="1"/>
</dbReference>
<keyword evidence="4" id="KW-0808">Transferase</keyword>
<dbReference type="GO" id="GO:0005945">
    <property type="term" value="C:6-phosphofructokinase complex"/>
    <property type="evidence" value="ECO:0007669"/>
    <property type="project" value="TreeGrafter"/>
</dbReference>